<feature type="region of interest" description="Disordered" evidence="1">
    <location>
        <begin position="1"/>
        <end position="35"/>
    </location>
</feature>
<accession>A0AAD6VEH3</accession>
<organism evidence="2 3">
    <name type="scientific">Mycena pura</name>
    <dbReference type="NCBI Taxonomy" id="153505"/>
    <lineage>
        <taxon>Eukaryota</taxon>
        <taxon>Fungi</taxon>
        <taxon>Dikarya</taxon>
        <taxon>Basidiomycota</taxon>
        <taxon>Agaricomycotina</taxon>
        <taxon>Agaricomycetes</taxon>
        <taxon>Agaricomycetidae</taxon>
        <taxon>Agaricales</taxon>
        <taxon>Marasmiineae</taxon>
        <taxon>Mycenaceae</taxon>
        <taxon>Mycena</taxon>
    </lineage>
</organism>
<sequence length="671" mass="73863">MPKAKKKNTKRAEDLESDADEGPLKRGQPSDFKGQRLKFLQDNIPAYIEASKYNKSPESKKSKGTRAWFPIFFAQYWEKFPWRLPFDEDPPPAGPPAMLDTAEDGFTALDVNLTPEEEERKAATQKEIKGKIKRWFSRQRPTSMGMYGNPYFTWLSRLRRHEDEPPPKRPLDFQFYMRHPDYKEKVAERFQELYSDEPRAAHIALRCQVARELPAEESDEVRAQLKQECDDAHAEEMAVYEEGGDALPSVDPEVQKEARAKFMATVAPLLEGLRAYTGYTINLVTGAIEGDRFDVRSANTGLVGGKDWAQWDPTSYAEVLKKYANFVQAVHLESSGSSSSAPVTAAPPPAAPATAAPASGSAGSFFVGTNMLRMSEPPGPENDMESPARTGVEGGLPPLVEDQDDRDIEEGTLFPVPPARSPLYPSTSTAMPAPAPVPASTTPVPTPTPPAPAPTPAPSAPAPTPAPPAPAPTARPQPKPCWGLKNVTEPLREHVLSMEGENRKAYIRRLQLMSDYELNRENNIARNTALQRELGLLSTSAFFGMKKKRAQGDEGRGKKKKRSKKDEEVDGDEWSSDESQDDDSGEEERDDVERTPVRTRSKKTAKTVKASNGSRAEALGSEASGSVGDALGVAAPAWAKNAQLIWLTYCETYGLLPGEEMRSPRATALRP</sequence>
<dbReference type="EMBL" id="JARJCW010000046">
    <property type="protein sequence ID" value="KAJ7204808.1"/>
    <property type="molecule type" value="Genomic_DNA"/>
</dbReference>
<dbReference type="AlphaFoldDB" id="A0AAD6VEH3"/>
<dbReference type="Proteomes" id="UP001219525">
    <property type="component" value="Unassembled WGS sequence"/>
</dbReference>
<proteinExistence type="predicted"/>
<feature type="compositionally biased region" description="Low complexity" evidence="1">
    <location>
        <begin position="425"/>
        <end position="443"/>
    </location>
</feature>
<name>A0AAD6VEH3_9AGAR</name>
<keyword evidence="3" id="KW-1185">Reference proteome</keyword>
<protein>
    <submittedName>
        <fullName evidence="2">Uncharacterized protein</fullName>
    </submittedName>
</protein>
<feature type="compositionally biased region" description="Acidic residues" evidence="1">
    <location>
        <begin position="568"/>
        <end position="590"/>
    </location>
</feature>
<evidence type="ECO:0000256" key="1">
    <source>
        <dbReference type="SAM" id="MobiDB-lite"/>
    </source>
</evidence>
<evidence type="ECO:0000313" key="3">
    <source>
        <dbReference type="Proteomes" id="UP001219525"/>
    </source>
</evidence>
<feature type="region of interest" description="Disordered" evidence="1">
    <location>
        <begin position="547"/>
        <end position="626"/>
    </location>
</feature>
<gene>
    <name evidence="2" type="ORF">GGX14DRAFT_398144</name>
</gene>
<feature type="compositionally biased region" description="Low complexity" evidence="1">
    <location>
        <begin position="352"/>
        <end position="364"/>
    </location>
</feature>
<reference evidence="2" key="1">
    <citation type="submission" date="2023-03" db="EMBL/GenBank/DDBJ databases">
        <title>Massive genome expansion in bonnet fungi (Mycena s.s.) driven by repeated elements and novel gene families across ecological guilds.</title>
        <authorList>
            <consortium name="Lawrence Berkeley National Laboratory"/>
            <person name="Harder C.B."/>
            <person name="Miyauchi S."/>
            <person name="Viragh M."/>
            <person name="Kuo A."/>
            <person name="Thoen E."/>
            <person name="Andreopoulos B."/>
            <person name="Lu D."/>
            <person name="Skrede I."/>
            <person name="Drula E."/>
            <person name="Henrissat B."/>
            <person name="Morin E."/>
            <person name="Kohler A."/>
            <person name="Barry K."/>
            <person name="LaButti K."/>
            <person name="Morin E."/>
            <person name="Salamov A."/>
            <person name="Lipzen A."/>
            <person name="Mereny Z."/>
            <person name="Hegedus B."/>
            <person name="Baldrian P."/>
            <person name="Stursova M."/>
            <person name="Weitz H."/>
            <person name="Taylor A."/>
            <person name="Grigoriev I.V."/>
            <person name="Nagy L.G."/>
            <person name="Martin F."/>
            <person name="Kauserud H."/>
        </authorList>
    </citation>
    <scope>NUCLEOTIDE SEQUENCE</scope>
    <source>
        <strain evidence="2">9144</strain>
    </source>
</reference>
<feature type="compositionally biased region" description="Acidic residues" evidence="1">
    <location>
        <begin position="401"/>
        <end position="410"/>
    </location>
</feature>
<feature type="compositionally biased region" description="Pro residues" evidence="1">
    <location>
        <begin position="444"/>
        <end position="479"/>
    </location>
</feature>
<evidence type="ECO:0000313" key="2">
    <source>
        <dbReference type="EMBL" id="KAJ7204808.1"/>
    </source>
</evidence>
<feature type="region of interest" description="Disordered" evidence="1">
    <location>
        <begin position="336"/>
        <end position="484"/>
    </location>
</feature>
<feature type="compositionally biased region" description="Basic residues" evidence="1">
    <location>
        <begin position="597"/>
        <end position="606"/>
    </location>
</feature>
<comment type="caution">
    <text evidence="2">The sequence shown here is derived from an EMBL/GenBank/DDBJ whole genome shotgun (WGS) entry which is preliminary data.</text>
</comment>